<evidence type="ECO:0000313" key="1">
    <source>
        <dbReference type="EMBL" id="CAG8676929.1"/>
    </source>
</evidence>
<reference evidence="1" key="1">
    <citation type="submission" date="2021-06" db="EMBL/GenBank/DDBJ databases">
        <authorList>
            <person name="Kallberg Y."/>
            <person name="Tangrot J."/>
            <person name="Rosling A."/>
        </authorList>
    </citation>
    <scope>NUCLEOTIDE SEQUENCE</scope>
    <source>
        <strain evidence="1">AU212A</strain>
    </source>
</reference>
<evidence type="ECO:0000313" key="2">
    <source>
        <dbReference type="Proteomes" id="UP000789860"/>
    </source>
</evidence>
<feature type="non-terminal residue" evidence="1">
    <location>
        <position position="1"/>
    </location>
</feature>
<proteinExistence type="predicted"/>
<organism evidence="1 2">
    <name type="scientific">Scutellospora calospora</name>
    <dbReference type="NCBI Taxonomy" id="85575"/>
    <lineage>
        <taxon>Eukaryota</taxon>
        <taxon>Fungi</taxon>
        <taxon>Fungi incertae sedis</taxon>
        <taxon>Mucoromycota</taxon>
        <taxon>Glomeromycotina</taxon>
        <taxon>Glomeromycetes</taxon>
        <taxon>Diversisporales</taxon>
        <taxon>Gigasporaceae</taxon>
        <taxon>Scutellospora</taxon>
    </lineage>
</organism>
<accession>A0ACA9NV10</accession>
<dbReference type="Proteomes" id="UP000789860">
    <property type="component" value="Unassembled WGS sequence"/>
</dbReference>
<comment type="caution">
    <text evidence="1">The sequence shown here is derived from an EMBL/GenBank/DDBJ whole genome shotgun (WGS) entry which is preliminary data.</text>
</comment>
<protein>
    <submittedName>
        <fullName evidence="1">3018_t:CDS:1</fullName>
    </submittedName>
</protein>
<dbReference type="EMBL" id="CAJVPM010030537">
    <property type="protein sequence ID" value="CAG8676929.1"/>
    <property type="molecule type" value="Genomic_DNA"/>
</dbReference>
<keyword evidence="2" id="KW-1185">Reference proteome</keyword>
<sequence length="52" mass="5868">SPRSPRSGNRSVPAFLNKLYNMVNDPQSNELITWSEAGSSFLVKRPQDFAKE</sequence>
<name>A0ACA9NV10_9GLOM</name>
<feature type="non-terminal residue" evidence="1">
    <location>
        <position position="52"/>
    </location>
</feature>
<gene>
    <name evidence="1" type="ORF">SCALOS_LOCUS9581</name>
</gene>